<protein>
    <submittedName>
        <fullName evidence="2">Uncharacterized protein</fullName>
    </submittedName>
</protein>
<proteinExistence type="predicted"/>
<evidence type="ECO:0000313" key="3">
    <source>
        <dbReference type="Proteomes" id="UP000243525"/>
    </source>
</evidence>
<accession>A0A2T5BXH7</accession>
<dbReference type="EMBL" id="QAAD01000027">
    <property type="protein sequence ID" value="PTN05305.1"/>
    <property type="molecule type" value="Genomic_DNA"/>
</dbReference>
<gene>
    <name evidence="2" type="ORF">C8N47_12727</name>
</gene>
<keyword evidence="1" id="KW-0812">Transmembrane</keyword>
<sequence>MTDVKKLSNIELLEKLSKYRNMAFFSVLSIFLGMAVIIIYKVHFLYLAIVAVPFIFVARVFYKYYNEVQRRNLQ</sequence>
<keyword evidence="3" id="KW-1185">Reference proteome</keyword>
<name>A0A2T5BXH7_9BACT</name>
<evidence type="ECO:0000313" key="2">
    <source>
        <dbReference type="EMBL" id="PTN05305.1"/>
    </source>
</evidence>
<keyword evidence="1" id="KW-0472">Membrane</keyword>
<dbReference type="Proteomes" id="UP000243525">
    <property type="component" value="Unassembled WGS sequence"/>
</dbReference>
<evidence type="ECO:0000256" key="1">
    <source>
        <dbReference type="SAM" id="Phobius"/>
    </source>
</evidence>
<comment type="caution">
    <text evidence="2">The sequence shown here is derived from an EMBL/GenBank/DDBJ whole genome shotgun (WGS) entry which is preliminary data.</text>
</comment>
<keyword evidence="1" id="KW-1133">Transmembrane helix</keyword>
<reference evidence="2 3" key="1">
    <citation type="submission" date="2018-04" db="EMBL/GenBank/DDBJ databases">
        <title>Genomic Encyclopedia of Archaeal and Bacterial Type Strains, Phase II (KMG-II): from individual species to whole genera.</title>
        <authorList>
            <person name="Goeker M."/>
        </authorList>
    </citation>
    <scope>NUCLEOTIDE SEQUENCE [LARGE SCALE GENOMIC DNA]</scope>
    <source>
        <strain evidence="2 3">DSM 28823</strain>
    </source>
</reference>
<organism evidence="2 3">
    <name type="scientific">Mangrovibacterium marinum</name>
    <dbReference type="NCBI Taxonomy" id="1639118"/>
    <lineage>
        <taxon>Bacteria</taxon>
        <taxon>Pseudomonadati</taxon>
        <taxon>Bacteroidota</taxon>
        <taxon>Bacteroidia</taxon>
        <taxon>Marinilabiliales</taxon>
        <taxon>Prolixibacteraceae</taxon>
        <taxon>Mangrovibacterium</taxon>
    </lineage>
</organism>
<feature type="transmembrane region" description="Helical" evidence="1">
    <location>
        <begin position="21"/>
        <end position="39"/>
    </location>
</feature>
<dbReference type="OrthoDB" id="9867027at2"/>
<dbReference type="AlphaFoldDB" id="A0A2T5BXH7"/>
<feature type="transmembrane region" description="Helical" evidence="1">
    <location>
        <begin position="45"/>
        <end position="62"/>
    </location>
</feature>
<dbReference type="RefSeq" id="WP_107823756.1">
    <property type="nucleotide sequence ID" value="NZ_OY782574.1"/>
</dbReference>